<dbReference type="Gene3D" id="1.20.140.30">
    <property type="entry name" value="MOB kinase activator"/>
    <property type="match status" value="1"/>
</dbReference>
<dbReference type="Proteomes" id="UP001626550">
    <property type="component" value="Unassembled WGS sequence"/>
</dbReference>
<keyword evidence="1" id="KW-0862">Zinc</keyword>
<proteinExistence type="predicted"/>
<dbReference type="GO" id="GO:0016301">
    <property type="term" value="F:kinase activity"/>
    <property type="evidence" value="ECO:0007669"/>
    <property type="project" value="UniProtKB-KW"/>
</dbReference>
<feature type="binding site" evidence="1">
    <location>
        <position position="97"/>
    </location>
    <ligand>
        <name>Zn(2+)</name>
        <dbReference type="ChEBI" id="CHEBI:29105"/>
    </ligand>
</feature>
<dbReference type="AlphaFoldDB" id="A0ABD2QMU2"/>
<dbReference type="Pfam" id="PF03637">
    <property type="entry name" value="Mob1_phocein"/>
    <property type="match status" value="1"/>
</dbReference>
<feature type="binding site" evidence="1">
    <location>
        <position position="92"/>
    </location>
    <ligand>
        <name>Zn(2+)</name>
        <dbReference type="ChEBI" id="CHEBI:29105"/>
    </ligand>
</feature>
<gene>
    <name evidence="2" type="primary">MOB1B</name>
    <name evidence="2" type="ORF">Ciccas_000494</name>
</gene>
<dbReference type="SMART" id="SM01388">
    <property type="entry name" value="Mob1_phocein"/>
    <property type="match status" value="1"/>
</dbReference>
<evidence type="ECO:0000256" key="1">
    <source>
        <dbReference type="PIRSR" id="PIRSR605301-1"/>
    </source>
</evidence>
<sequence length="132" mass="15408">MLYGTLTDFCTESKCPSMSAGPKYEYLWADGQSNKKPVKLSAPSYIETLMSWVQKQLENESIFPSKIGIPFPRDFQQVAKQILKRLFRVYAHIYYQHFNEIANSPPFKEELTFSVQEIHKIQVLNSTNYLNF</sequence>
<feature type="binding site" evidence="1">
    <location>
        <position position="10"/>
    </location>
    <ligand>
        <name>Zn(2+)</name>
        <dbReference type="ChEBI" id="CHEBI:29105"/>
    </ligand>
</feature>
<protein>
    <submittedName>
        <fullName evidence="2">MOB kinase activator 1B</fullName>
    </submittedName>
</protein>
<dbReference type="InterPro" id="IPR036703">
    <property type="entry name" value="MOB_kinase_act_sf"/>
</dbReference>
<accession>A0ABD2QMU2</accession>
<feature type="binding site" evidence="1">
    <location>
        <position position="15"/>
    </location>
    <ligand>
        <name>Zn(2+)</name>
        <dbReference type="ChEBI" id="CHEBI:29105"/>
    </ligand>
</feature>
<dbReference type="SUPFAM" id="SSF101152">
    <property type="entry name" value="Mob1/phocein"/>
    <property type="match status" value="1"/>
</dbReference>
<name>A0ABD2QMU2_9PLAT</name>
<keyword evidence="2" id="KW-0808">Transferase</keyword>
<evidence type="ECO:0000313" key="2">
    <source>
        <dbReference type="EMBL" id="KAL3320809.1"/>
    </source>
</evidence>
<keyword evidence="3" id="KW-1185">Reference proteome</keyword>
<keyword evidence="2" id="KW-0418">Kinase</keyword>
<comment type="caution">
    <text evidence="2">The sequence shown here is derived from an EMBL/GenBank/DDBJ whole genome shotgun (WGS) entry which is preliminary data.</text>
</comment>
<reference evidence="2 3" key="1">
    <citation type="submission" date="2024-11" db="EMBL/GenBank/DDBJ databases">
        <title>Adaptive evolution of stress response genes in parasites aligns with host niche diversity.</title>
        <authorList>
            <person name="Hahn C."/>
            <person name="Resl P."/>
        </authorList>
    </citation>
    <scope>NUCLEOTIDE SEQUENCE [LARGE SCALE GENOMIC DNA]</scope>
    <source>
        <strain evidence="2">EGGRZ-B1_66</strain>
        <tissue evidence="2">Body</tissue>
    </source>
</reference>
<dbReference type="PANTHER" id="PTHR22599">
    <property type="entry name" value="MPS ONE BINDER KINASE ACTIVATOR-LIKE MOB"/>
    <property type="match status" value="1"/>
</dbReference>
<evidence type="ECO:0000313" key="3">
    <source>
        <dbReference type="Proteomes" id="UP001626550"/>
    </source>
</evidence>
<dbReference type="EMBL" id="JBJKFK010000027">
    <property type="protein sequence ID" value="KAL3320809.1"/>
    <property type="molecule type" value="Genomic_DNA"/>
</dbReference>
<organism evidence="2 3">
    <name type="scientific">Cichlidogyrus casuarinus</name>
    <dbReference type="NCBI Taxonomy" id="1844966"/>
    <lineage>
        <taxon>Eukaryota</taxon>
        <taxon>Metazoa</taxon>
        <taxon>Spiralia</taxon>
        <taxon>Lophotrochozoa</taxon>
        <taxon>Platyhelminthes</taxon>
        <taxon>Monogenea</taxon>
        <taxon>Monopisthocotylea</taxon>
        <taxon>Dactylogyridea</taxon>
        <taxon>Ancyrocephalidae</taxon>
        <taxon>Cichlidogyrus</taxon>
    </lineage>
</organism>
<keyword evidence="1" id="KW-0479">Metal-binding</keyword>
<dbReference type="InterPro" id="IPR005301">
    <property type="entry name" value="MOB_kinase_act_fam"/>
</dbReference>